<gene>
    <name evidence="2" type="ORF">GCK72_006263</name>
</gene>
<evidence type="ECO:0000313" key="2">
    <source>
        <dbReference type="EMBL" id="KAF1766307.1"/>
    </source>
</evidence>
<comment type="caution">
    <text evidence="2">The sequence shown here is derived from an EMBL/GenBank/DDBJ whole genome shotgun (WGS) entry which is preliminary data.</text>
</comment>
<dbReference type="Proteomes" id="UP000483820">
    <property type="component" value="Chromosome II"/>
</dbReference>
<organism evidence="2 3">
    <name type="scientific">Caenorhabditis remanei</name>
    <name type="common">Caenorhabditis vulgaris</name>
    <dbReference type="NCBI Taxonomy" id="31234"/>
    <lineage>
        <taxon>Eukaryota</taxon>
        <taxon>Metazoa</taxon>
        <taxon>Ecdysozoa</taxon>
        <taxon>Nematoda</taxon>
        <taxon>Chromadorea</taxon>
        <taxon>Rhabditida</taxon>
        <taxon>Rhabditina</taxon>
        <taxon>Rhabditomorpha</taxon>
        <taxon>Rhabditoidea</taxon>
        <taxon>Rhabditidae</taxon>
        <taxon>Peloderinae</taxon>
        <taxon>Caenorhabditis</taxon>
    </lineage>
</organism>
<protein>
    <submittedName>
        <fullName evidence="2">Uncharacterized protein</fullName>
    </submittedName>
</protein>
<keyword evidence="1" id="KW-1133">Transmembrane helix</keyword>
<dbReference type="KEGG" id="crq:GCK72_006263"/>
<feature type="transmembrane region" description="Helical" evidence="1">
    <location>
        <begin position="221"/>
        <end position="242"/>
    </location>
</feature>
<proteinExistence type="predicted"/>
<dbReference type="GeneID" id="9815764"/>
<accession>A0A6A5HHZ0</accession>
<sequence>MVRWNRSRRHDRRGVGGFFVEDSSRENEEDSDDEYDESILKLLPDGEDEDNHRDSMIRMAYIPLLLFAVFFYPGVFVFAVVLENAAYVHTRTEVASMNPFLLSYKVLRKGTGSFQHATMPEVAKSLNRIGHFCLNVFATTALIIALMIFIESKLLTTSQIEQCAPNCVAVLYAFAMWMQLATVRYRNVVPLVLTVAIELFILGLVMATKLPSVAIFQIREVMFYVLFVFITIVRLVYMLILYKVLQFKNPRFTLATTVFLKPTNTPVTFSSVLAPQELDPTNPYYPQTVYNSNQVKSNLLDKSLT</sequence>
<dbReference type="RefSeq" id="XP_003113926.2">
    <property type="nucleotide sequence ID" value="XM_003113878.2"/>
</dbReference>
<feature type="transmembrane region" description="Helical" evidence="1">
    <location>
        <begin position="188"/>
        <end position="209"/>
    </location>
</feature>
<keyword evidence="1" id="KW-0812">Transmembrane</keyword>
<name>A0A6A5HHZ0_CAERE</name>
<dbReference type="CTD" id="9815764"/>
<keyword evidence="1" id="KW-0472">Membrane</keyword>
<dbReference type="AlphaFoldDB" id="A0A6A5HHZ0"/>
<reference evidence="2 3" key="1">
    <citation type="submission" date="2019-12" db="EMBL/GenBank/DDBJ databases">
        <title>Chromosome-level assembly of the Caenorhabditis remanei genome.</title>
        <authorList>
            <person name="Teterina A.A."/>
            <person name="Willis J.H."/>
            <person name="Phillips P.C."/>
        </authorList>
    </citation>
    <scope>NUCLEOTIDE SEQUENCE [LARGE SCALE GENOMIC DNA]</scope>
    <source>
        <strain evidence="2 3">PX506</strain>
        <tissue evidence="2">Whole organism</tissue>
    </source>
</reference>
<feature type="transmembrane region" description="Helical" evidence="1">
    <location>
        <begin position="61"/>
        <end position="82"/>
    </location>
</feature>
<evidence type="ECO:0000256" key="1">
    <source>
        <dbReference type="SAM" id="Phobius"/>
    </source>
</evidence>
<evidence type="ECO:0000313" key="3">
    <source>
        <dbReference type="Proteomes" id="UP000483820"/>
    </source>
</evidence>
<dbReference type="EMBL" id="WUAV01000002">
    <property type="protein sequence ID" value="KAF1766307.1"/>
    <property type="molecule type" value="Genomic_DNA"/>
</dbReference>
<feature type="transmembrane region" description="Helical" evidence="1">
    <location>
        <begin position="129"/>
        <end position="151"/>
    </location>
</feature>